<comment type="caution">
    <text evidence="2">The sequence shown here is derived from an EMBL/GenBank/DDBJ whole genome shotgun (WGS) entry which is preliminary data.</text>
</comment>
<dbReference type="Gene3D" id="1.25.10.10">
    <property type="entry name" value="Leucine-rich Repeat Variant"/>
    <property type="match status" value="1"/>
</dbReference>
<feature type="domain" description="Formin GTPase-binding" evidence="1">
    <location>
        <begin position="1"/>
        <end position="111"/>
    </location>
</feature>
<dbReference type="Proteomes" id="UP001187531">
    <property type="component" value="Unassembled WGS sequence"/>
</dbReference>
<dbReference type="GO" id="GO:0051015">
    <property type="term" value="F:actin filament binding"/>
    <property type="evidence" value="ECO:0007669"/>
    <property type="project" value="TreeGrafter"/>
</dbReference>
<dbReference type="GO" id="GO:0030866">
    <property type="term" value="P:cortical actin cytoskeleton organization"/>
    <property type="evidence" value="ECO:0007669"/>
    <property type="project" value="TreeGrafter"/>
</dbReference>
<dbReference type="InterPro" id="IPR011989">
    <property type="entry name" value="ARM-like"/>
</dbReference>
<dbReference type="GO" id="GO:0016477">
    <property type="term" value="P:cell migration"/>
    <property type="evidence" value="ECO:0007669"/>
    <property type="project" value="TreeGrafter"/>
</dbReference>
<dbReference type="SMART" id="SM01140">
    <property type="entry name" value="Drf_GBD"/>
    <property type="match status" value="1"/>
</dbReference>
<proteinExistence type="predicted"/>
<dbReference type="EMBL" id="JAVRJZ010000016">
    <property type="protein sequence ID" value="KAK2710396.1"/>
    <property type="molecule type" value="Genomic_DNA"/>
</dbReference>
<dbReference type="GO" id="GO:0031267">
    <property type="term" value="F:small GTPase binding"/>
    <property type="evidence" value="ECO:0007669"/>
    <property type="project" value="InterPro"/>
</dbReference>
<dbReference type="InterPro" id="IPR010473">
    <property type="entry name" value="GTPase-bd"/>
</dbReference>
<dbReference type="SUPFAM" id="SSF48371">
    <property type="entry name" value="ARM repeat"/>
    <property type="match status" value="1"/>
</dbReference>
<dbReference type="AlphaFoldDB" id="A0AA88L2M0"/>
<dbReference type="InterPro" id="IPR043592">
    <property type="entry name" value="FMNL_animal"/>
</dbReference>
<dbReference type="GO" id="GO:0005829">
    <property type="term" value="C:cytosol"/>
    <property type="evidence" value="ECO:0007669"/>
    <property type="project" value="TreeGrafter"/>
</dbReference>
<reference evidence="2" key="1">
    <citation type="submission" date="2023-07" db="EMBL/GenBank/DDBJ databases">
        <title>Chromosome-level genome assembly of Artemia franciscana.</title>
        <authorList>
            <person name="Jo E."/>
        </authorList>
    </citation>
    <scope>NUCLEOTIDE SEQUENCE</scope>
    <source>
        <tissue evidence="2">Whole body</tissue>
    </source>
</reference>
<name>A0AA88L2M0_ARTSF</name>
<accession>A0AA88L2M0</accession>
<evidence type="ECO:0000313" key="3">
    <source>
        <dbReference type="Proteomes" id="UP001187531"/>
    </source>
</evidence>
<gene>
    <name evidence="2" type="ORF">QYM36_011794</name>
</gene>
<evidence type="ECO:0000259" key="1">
    <source>
        <dbReference type="SMART" id="SM01140"/>
    </source>
</evidence>
<sequence length="112" mass="13178">MSMDLPPDKVKVLRQYDDEKKWDMICDQELVQARDAPAYYIKKLVTYMAPMSNNRSSIRRILNGSTSTQVLRDLEISLRTNSIGWVREFLNDENKGLEILVDYLSFRLLMMK</sequence>
<organism evidence="2 3">
    <name type="scientific">Artemia franciscana</name>
    <name type="common">Brine shrimp</name>
    <name type="synonym">Artemia sanfranciscana</name>
    <dbReference type="NCBI Taxonomy" id="6661"/>
    <lineage>
        <taxon>Eukaryota</taxon>
        <taxon>Metazoa</taxon>
        <taxon>Ecdysozoa</taxon>
        <taxon>Arthropoda</taxon>
        <taxon>Crustacea</taxon>
        <taxon>Branchiopoda</taxon>
        <taxon>Anostraca</taxon>
        <taxon>Artemiidae</taxon>
        <taxon>Artemia</taxon>
    </lineage>
</organism>
<dbReference type="PANTHER" id="PTHR45857">
    <property type="entry name" value="FORMIN-LIKE PROTEIN"/>
    <property type="match status" value="1"/>
</dbReference>
<keyword evidence="3" id="KW-1185">Reference proteome</keyword>
<dbReference type="InterPro" id="IPR016024">
    <property type="entry name" value="ARM-type_fold"/>
</dbReference>
<dbReference type="Pfam" id="PF06371">
    <property type="entry name" value="Drf_GBD"/>
    <property type="match status" value="1"/>
</dbReference>
<protein>
    <recommendedName>
        <fullName evidence="1">Formin GTPase-binding domain-containing protein</fullName>
    </recommendedName>
</protein>
<dbReference type="GO" id="GO:0008360">
    <property type="term" value="P:regulation of cell shape"/>
    <property type="evidence" value="ECO:0007669"/>
    <property type="project" value="TreeGrafter"/>
</dbReference>
<evidence type="ECO:0000313" key="2">
    <source>
        <dbReference type="EMBL" id="KAK2710396.1"/>
    </source>
</evidence>
<dbReference type="PANTHER" id="PTHR45857:SF4">
    <property type="entry name" value="FORMIN-LIKE PROTEIN"/>
    <property type="match status" value="1"/>
</dbReference>